<keyword evidence="4 13" id="KW-0808">Transferase</keyword>
<dbReference type="InterPro" id="IPR007121">
    <property type="entry name" value="RNA_pol_bsu_CS"/>
</dbReference>
<evidence type="ECO:0000256" key="11">
    <source>
        <dbReference type="ARBA" id="ARBA00047768"/>
    </source>
</evidence>
<dbReference type="InterPro" id="IPR007641">
    <property type="entry name" value="RNA_pol_Rpb2_7"/>
</dbReference>
<comment type="function">
    <text evidence="13">DNA-dependent RNA polymerase catalyzes the transcription of DNA into RNA using the four ribonucleoside triphosphates as substrates.</text>
</comment>
<dbReference type="Pfam" id="PF06883">
    <property type="entry name" value="RNA_pol_Rpa2_4"/>
    <property type="match status" value="1"/>
</dbReference>
<keyword evidence="10" id="KW-0539">Nucleus</keyword>
<gene>
    <name evidence="19" type="ORF">MNOR_LOCUS27178</name>
</gene>
<dbReference type="Gene3D" id="2.40.270.10">
    <property type="entry name" value="DNA-directed RNA polymerase, subunit 2, domain 6"/>
    <property type="match status" value="1"/>
</dbReference>
<dbReference type="InterPro" id="IPR015712">
    <property type="entry name" value="DNA-dir_RNA_pol_su2"/>
</dbReference>
<evidence type="ECO:0000256" key="10">
    <source>
        <dbReference type="ARBA" id="ARBA00023242"/>
    </source>
</evidence>
<dbReference type="Proteomes" id="UP001497623">
    <property type="component" value="Unassembled WGS sequence"/>
</dbReference>
<evidence type="ECO:0000259" key="15">
    <source>
        <dbReference type="Pfam" id="PF00562"/>
    </source>
</evidence>
<dbReference type="Pfam" id="PF04560">
    <property type="entry name" value="RNA_pol_Rpb2_7"/>
    <property type="match status" value="1"/>
</dbReference>
<evidence type="ECO:0000259" key="18">
    <source>
        <dbReference type="Pfam" id="PF06883"/>
    </source>
</evidence>
<evidence type="ECO:0000256" key="12">
    <source>
        <dbReference type="RuleBase" id="RU000434"/>
    </source>
</evidence>
<comment type="caution">
    <text evidence="19">The sequence shown here is derived from an EMBL/GenBank/DDBJ whole genome shotgun (WGS) entry which is preliminary data.</text>
</comment>
<evidence type="ECO:0000256" key="13">
    <source>
        <dbReference type="RuleBase" id="RU363031"/>
    </source>
</evidence>
<dbReference type="InterPro" id="IPR037033">
    <property type="entry name" value="DNA-dir_RNAP_su2_hyb_sf"/>
</dbReference>
<evidence type="ECO:0000256" key="8">
    <source>
        <dbReference type="ARBA" id="ARBA00022833"/>
    </source>
</evidence>
<dbReference type="InterPro" id="IPR037034">
    <property type="entry name" value="RNA_pol_Rpb2_2_sf"/>
</dbReference>
<dbReference type="Pfam" id="PF00562">
    <property type="entry name" value="RNA_pol_Rpb2_6"/>
    <property type="match status" value="1"/>
</dbReference>
<organism evidence="19 20">
    <name type="scientific">Meganyctiphanes norvegica</name>
    <name type="common">Northern krill</name>
    <name type="synonym">Thysanopoda norvegica</name>
    <dbReference type="NCBI Taxonomy" id="48144"/>
    <lineage>
        <taxon>Eukaryota</taxon>
        <taxon>Metazoa</taxon>
        <taxon>Ecdysozoa</taxon>
        <taxon>Arthropoda</taxon>
        <taxon>Crustacea</taxon>
        <taxon>Multicrustacea</taxon>
        <taxon>Malacostraca</taxon>
        <taxon>Eumalacostraca</taxon>
        <taxon>Eucarida</taxon>
        <taxon>Euphausiacea</taxon>
        <taxon>Euphausiidae</taxon>
        <taxon>Meganyctiphanes</taxon>
    </lineage>
</organism>
<evidence type="ECO:0000256" key="5">
    <source>
        <dbReference type="ARBA" id="ARBA00022695"/>
    </source>
</evidence>
<keyword evidence="9 13" id="KW-0804">Transcription</keyword>
<feature type="non-terminal residue" evidence="19">
    <location>
        <position position="1040"/>
    </location>
</feature>
<sequence>MTWTLNQRVMPTITQSLGDMPIMIKSRNCHLSKMSPAELVKHGELVNETGGYFIINGGCRILRLLTANRRNYPLTMIRESWKHRDAGFTDKGVLMRCVKEDQYATDDIIIQNDNAKVDFVLKSDYLYALLVLCSAIFVHSIGEKKSFDFFLPYNTKILYEVEEVKNSLSDDTFHESCLCEERCSELYHMRCHRSVWYLSKNVCVDLLVHFINGHQMPTGGRRPAFNHIGFICNLIVTIAAVRESLDGATHDNNTLDTTASGHLTSVYLAREPVIPGQTNAHLHHSTPICIKKISVGDVDMKKSVGRSKKIGQIFQTFLATGTLVSKTGCGLMQTQGLTVILEHLNRMRDMSHLRAIHRGAHFVEMKTIAPRPSAGRRFKSECFGFICPVHTPDGAPCGLLNHLAQNCFVLDHEPQNPRQLQNALVKLGMTGLSTMPLVPYDQYLEVILDGRLVGYILRTETKQFTHRLRIMKVQEEIFKYTEIIPIEKRKYGSQYPALFLVTSVSRMMRPVINLDTKSIEFIGTLEQNFLNVAVSPEQIEDGILNHKDLSKSNLVKEIGSVVDCTANHSNVHRYQMGKQTMGTPLHNWRNQTSNKIYRLQYPQVPLVRNSHYDDINMEEFCMGFNACVAIVSYTGYDMEDAMVINKCAMERGLAHGQVYKSEFVDLSMLQGKKFRGSVQVTHIFRRDPSSANQAAFLDESGLPYPGTKIKEGEPYYCVYDINQQTYRLTKYKGEDCVVDKYTIMSANMNPAECQRVCIVIRITRNPIVGDKFASRSGQKGIMSRLYPVEDMPFSERGVMPDIIFNPHGIPSRMTAGKLIELISGKCAAEFGLSFDSTPFQFSDENPAVDYFGKILEKGGYNYYGEDVLYSGTDGRMMEVKIFQGIIYYQRLRHMTADKWQVRETGINDMVTRQPIKGRKRGGAIRFGEMERDCLISHGAVYTLKDRLLDCSDDSVEWVCETCGSILSPNVVLKEGSKHYGGKVPECRVCESQGKMRQLHMPYAFKYLVAELASVGIKTQLGIKSPELLTRPMVNQIYEEE</sequence>
<feature type="domain" description="RNA polymerase Rpb2" evidence="16">
    <location>
        <begin position="922"/>
        <end position="1020"/>
    </location>
</feature>
<comment type="subcellular location">
    <subcellularLocation>
        <location evidence="1">Nucleus</location>
    </subcellularLocation>
</comment>
<dbReference type="InterPro" id="IPR009674">
    <property type="entry name" value="Rpa2_dom_4"/>
</dbReference>
<dbReference type="SUPFAM" id="SSF64484">
    <property type="entry name" value="beta and beta-prime subunits of DNA dependent RNA-polymerase"/>
    <property type="match status" value="1"/>
</dbReference>
<dbReference type="Gene3D" id="2.40.50.150">
    <property type="match status" value="1"/>
</dbReference>
<dbReference type="GO" id="GO:0032549">
    <property type="term" value="F:ribonucleoside binding"/>
    <property type="evidence" value="ECO:0007669"/>
    <property type="project" value="InterPro"/>
</dbReference>
<keyword evidence="5 13" id="KW-0548">Nucleotidyltransferase</keyword>
<dbReference type="GO" id="GO:0005634">
    <property type="term" value="C:nucleus"/>
    <property type="evidence" value="ECO:0007669"/>
    <property type="project" value="UniProtKB-SubCell"/>
</dbReference>
<dbReference type="GO" id="GO:0000428">
    <property type="term" value="C:DNA-directed RNA polymerase complex"/>
    <property type="evidence" value="ECO:0007669"/>
    <property type="project" value="UniProtKB-KW"/>
</dbReference>
<comment type="catalytic activity">
    <reaction evidence="11">
        <text>RNA(n) + a ribonucleoside 5'-triphosphate = RNA(n+1) + diphosphate</text>
        <dbReference type="Rhea" id="RHEA:21248"/>
        <dbReference type="Rhea" id="RHEA-COMP:14527"/>
        <dbReference type="Rhea" id="RHEA-COMP:17342"/>
        <dbReference type="ChEBI" id="CHEBI:33019"/>
        <dbReference type="ChEBI" id="CHEBI:61557"/>
        <dbReference type="ChEBI" id="CHEBI:140395"/>
        <dbReference type="EC" id="2.7.7.6"/>
    </reaction>
    <physiologicalReaction direction="left-to-right" evidence="11">
        <dbReference type="Rhea" id="RHEA:21249"/>
    </physiologicalReaction>
</comment>
<dbReference type="FunFam" id="3.90.1800.10:FF:000004">
    <property type="entry name" value="DNA-directed RNA polymerase subunit beta"/>
    <property type="match status" value="1"/>
</dbReference>
<keyword evidence="7" id="KW-0863">Zinc-finger</keyword>
<dbReference type="Gene3D" id="3.90.1800.10">
    <property type="entry name" value="RNA polymerase alpha subunit dimerisation domain"/>
    <property type="match status" value="1"/>
</dbReference>
<evidence type="ECO:0000259" key="16">
    <source>
        <dbReference type="Pfam" id="PF04560"/>
    </source>
</evidence>
<dbReference type="InterPro" id="IPR014724">
    <property type="entry name" value="RNA_pol_RPB2_OB-fold"/>
</dbReference>
<evidence type="ECO:0000313" key="20">
    <source>
        <dbReference type="Proteomes" id="UP001497623"/>
    </source>
</evidence>
<evidence type="ECO:0000256" key="4">
    <source>
        <dbReference type="ARBA" id="ARBA00022679"/>
    </source>
</evidence>
<dbReference type="EMBL" id="CAXKWB010028184">
    <property type="protein sequence ID" value="CAL4133379.1"/>
    <property type="molecule type" value="Genomic_DNA"/>
</dbReference>
<accession>A0AAV2RS26</accession>
<dbReference type="Gene3D" id="3.90.1100.10">
    <property type="match status" value="1"/>
</dbReference>
<keyword evidence="8" id="KW-0862">Zinc</keyword>
<keyword evidence="20" id="KW-1185">Reference proteome</keyword>
<evidence type="ECO:0000256" key="2">
    <source>
        <dbReference type="ARBA" id="ARBA00006835"/>
    </source>
</evidence>
<evidence type="ECO:0000256" key="1">
    <source>
        <dbReference type="ARBA" id="ARBA00004123"/>
    </source>
</evidence>
<evidence type="ECO:0000256" key="14">
    <source>
        <dbReference type="SAM" id="Phobius"/>
    </source>
</evidence>
<dbReference type="CDD" id="cd00653">
    <property type="entry name" value="RNA_pol_B_RPB2"/>
    <property type="match status" value="1"/>
</dbReference>
<dbReference type="Gene3D" id="3.90.1110.10">
    <property type="entry name" value="RNA polymerase Rpb2, domain 2"/>
    <property type="match status" value="1"/>
</dbReference>
<keyword evidence="3 13" id="KW-0240">DNA-directed RNA polymerase</keyword>
<dbReference type="InterPro" id="IPR007120">
    <property type="entry name" value="DNA-dir_RNAP_su2_dom"/>
</dbReference>
<dbReference type="PROSITE" id="PS01166">
    <property type="entry name" value="RNA_POL_BETA"/>
    <property type="match status" value="1"/>
</dbReference>
<dbReference type="GO" id="GO:0003899">
    <property type="term" value="F:DNA-directed RNA polymerase activity"/>
    <property type="evidence" value="ECO:0007669"/>
    <property type="project" value="UniProtKB-EC"/>
</dbReference>
<dbReference type="GO" id="GO:0003677">
    <property type="term" value="F:DNA binding"/>
    <property type="evidence" value="ECO:0007669"/>
    <property type="project" value="InterPro"/>
</dbReference>
<dbReference type="GO" id="GO:0006351">
    <property type="term" value="P:DNA-templated transcription"/>
    <property type="evidence" value="ECO:0007669"/>
    <property type="project" value="InterPro"/>
</dbReference>
<keyword evidence="14" id="KW-0472">Membrane</keyword>
<proteinExistence type="inferred from homology"/>
<evidence type="ECO:0000256" key="6">
    <source>
        <dbReference type="ARBA" id="ARBA00022723"/>
    </source>
</evidence>
<protein>
    <recommendedName>
        <fullName evidence="13">DNA-directed RNA polymerase subunit beta</fullName>
        <ecNumber evidence="13">2.7.7.6</ecNumber>
    </recommendedName>
</protein>
<evidence type="ECO:0000259" key="17">
    <source>
        <dbReference type="Pfam" id="PF04565"/>
    </source>
</evidence>
<feature type="domain" description="RNA polymerase Rpb2" evidence="17">
    <location>
        <begin position="340"/>
        <end position="409"/>
    </location>
</feature>
<dbReference type="EC" id="2.7.7.6" evidence="13"/>
<reference evidence="19 20" key="1">
    <citation type="submission" date="2024-05" db="EMBL/GenBank/DDBJ databases">
        <authorList>
            <person name="Wallberg A."/>
        </authorList>
    </citation>
    <scope>NUCLEOTIDE SEQUENCE [LARGE SCALE GENOMIC DNA]</scope>
</reference>
<dbReference type="GO" id="GO:0008270">
    <property type="term" value="F:zinc ion binding"/>
    <property type="evidence" value="ECO:0007669"/>
    <property type="project" value="UniProtKB-KW"/>
</dbReference>
<keyword evidence="14" id="KW-0812">Transmembrane</keyword>
<evidence type="ECO:0000313" key="19">
    <source>
        <dbReference type="EMBL" id="CAL4133379.1"/>
    </source>
</evidence>
<dbReference type="AlphaFoldDB" id="A0AAV2RS26"/>
<keyword evidence="6" id="KW-0479">Metal-binding</keyword>
<feature type="domain" description="DNA-directed RNA polymerase subunit 2 hybrid-binding" evidence="15">
    <location>
        <begin position="559"/>
        <end position="920"/>
    </location>
</feature>
<dbReference type="InterPro" id="IPR007645">
    <property type="entry name" value="RNA_pol_Rpb2_3"/>
</dbReference>
<name>A0AAV2RS26_MEGNR</name>
<feature type="domain" description="DNA-directed RNA polymerase I subunit RPA2" evidence="18">
    <location>
        <begin position="453"/>
        <end position="509"/>
    </location>
</feature>
<dbReference type="PANTHER" id="PTHR20856">
    <property type="entry name" value="DNA-DIRECTED RNA POLYMERASE I SUBUNIT 2"/>
    <property type="match status" value="1"/>
</dbReference>
<feature type="transmembrane region" description="Helical" evidence="14">
    <location>
        <begin position="125"/>
        <end position="142"/>
    </location>
</feature>
<keyword evidence="14" id="KW-1133">Transmembrane helix</keyword>
<evidence type="ECO:0000256" key="7">
    <source>
        <dbReference type="ARBA" id="ARBA00022771"/>
    </source>
</evidence>
<evidence type="ECO:0000256" key="3">
    <source>
        <dbReference type="ARBA" id="ARBA00022478"/>
    </source>
</evidence>
<dbReference type="Pfam" id="PF04565">
    <property type="entry name" value="RNA_pol_Rpb2_3"/>
    <property type="match status" value="1"/>
</dbReference>
<comment type="similarity">
    <text evidence="2 12">Belongs to the RNA polymerase beta chain family.</text>
</comment>
<evidence type="ECO:0000256" key="9">
    <source>
        <dbReference type="ARBA" id="ARBA00023163"/>
    </source>
</evidence>